<evidence type="ECO:0000256" key="1">
    <source>
        <dbReference type="SAM" id="MobiDB-lite"/>
    </source>
</evidence>
<proteinExistence type="predicted"/>
<dbReference type="Proteomes" id="UP000578686">
    <property type="component" value="Unassembled WGS sequence"/>
</dbReference>
<feature type="compositionally biased region" description="Low complexity" evidence="1">
    <location>
        <begin position="116"/>
        <end position="141"/>
    </location>
</feature>
<sequence length="155" mass="15233">MTETGGFPERGQLDPAGVSPGHAAPPQGPVTTGYPFPGAGEPEDREEEELLMPGAAGAWGDGSATPPRGVAAGTATHLAGRHHARVATAPPRPAHLGPPMPEQNGAVMPLADRQAAAEAAAPAAPVEAPPTEVAEASPAEALGTETPADGAADPA</sequence>
<reference evidence="2 3" key="1">
    <citation type="submission" date="2020-03" db="EMBL/GenBank/DDBJ databases">
        <title>Draft genome of Streptomyces sp. ventii, isolated from the Axial Seamount in the Pacific Ocean, and resequencing of the two type strains Streptomyces lonarensis strain NCL 716 and Streptomyces bohaiensis strain 11A07.</title>
        <authorList>
            <person name="Loughran R.M."/>
            <person name="Pfannmuller K.M."/>
            <person name="Wasson B.J."/>
            <person name="Deadmond M.C."/>
            <person name="Paddock B.E."/>
            <person name="Koyack M.J."/>
            <person name="Gallegos D.A."/>
            <person name="Mitchell E.A."/>
            <person name="Ushijima B."/>
            <person name="Saw J.H."/>
            <person name="Mcphail K.L."/>
            <person name="Videau P."/>
        </authorList>
    </citation>
    <scope>NUCLEOTIDE SEQUENCE [LARGE SCALE GENOMIC DNA]</scope>
    <source>
        <strain evidence="2 3">NCL716</strain>
    </source>
</reference>
<evidence type="ECO:0000313" key="2">
    <source>
        <dbReference type="EMBL" id="NJQ07571.1"/>
    </source>
</evidence>
<organism evidence="2 3">
    <name type="scientific">Streptomyces lonarensis</name>
    <dbReference type="NCBI Taxonomy" id="700599"/>
    <lineage>
        <taxon>Bacteria</taxon>
        <taxon>Bacillati</taxon>
        <taxon>Actinomycetota</taxon>
        <taxon>Actinomycetes</taxon>
        <taxon>Kitasatosporales</taxon>
        <taxon>Streptomycetaceae</taxon>
        <taxon>Streptomyces</taxon>
    </lineage>
</organism>
<dbReference type="EMBL" id="JAAVJD010000173">
    <property type="protein sequence ID" value="NJQ07571.1"/>
    <property type="molecule type" value="Genomic_DNA"/>
</dbReference>
<keyword evidence="3" id="KW-1185">Reference proteome</keyword>
<feature type="compositionally biased region" description="Acidic residues" evidence="1">
    <location>
        <begin position="41"/>
        <end position="50"/>
    </location>
</feature>
<feature type="non-terminal residue" evidence="2">
    <location>
        <position position="155"/>
    </location>
</feature>
<comment type="caution">
    <text evidence="2">The sequence shown here is derived from an EMBL/GenBank/DDBJ whole genome shotgun (WGS) entry which is preliminary data.</text>
</comment>
<accession>A0A7X6I0E5</accession>
<evidence type="ECO:0000313" key="3">
    <source>
        <dbReference type="Proteomes" id="UP000578686"/>
    </source>
</evidence>
<gene>
    <name evidence="2" type="ORF">HCN56_18780</name>
</gene>
<dbReference type="AlphaFoldDB" id="A0A7X6I0E5"/>
<feature type="region of interest" description="Disordered" evidence="1">
    <location>
        <begin position="1"/>
        <end position="155"/>
    </location>
</feature>
<feature type="compositionally biased region" description="Pro residues" evidence="1">
    <location>
        <begin position="90"/>
        <end position="101"/>
    </location>
</feature>
<name>A0A7X6I0E5_9ACTN</name>
<protein>
    <submittedName>
        <fullName evidence="2">Uncharacterized protein</fullName>
    </submittedName>
</protein>